<keyword evidence="4 7" id="KW-0472">Membrane</keyword>
<proteinExistence type="inferred from homology"/>
<evidence type="ECO:0000313" key="9">
    <source>
        <dbReference type="EMBL" id="HEB95923.1"/>
    </source>
</evidence>
<evidence type="ECO:0000256" key="5">
    <source>
        <dbReference type="ARBA" id="ARBA00023143"/>
    </source>
</evidence>
<name>A0A831RM18_9GAMM</name>
<dbReference type="InterPro" id="IPR052205">
    <property type="entry name" value="FliO/MopB"/>
</dbReference>
<comment type="subcellular location">
    <subcellularLocation>
        <location evidence="7">Cell membrane</location>
    </subcellularLocation>
    <subcellularLocation>
        <location evidence="7">Bacterial flagellum basal body</location>
    </subcellularLocation>
</comment>
<dbReference type="PANTHER" id="PTHR38766">
    <property type="entry name" value="FLAGELLAR PROTEIN FLIO"/>
    <property type="match status" value="1"/>
</dbReference>
<protein>
    <recommendedName>
        <fullName evidence="7">Flagellar protein</fullName>
    </recommendedName>
</protein>
<organism evidence="9">
    <name type="scientific">Sedimenticola thiotaurini</name>
    <dbReference type="NCBI Taxonomy" id="1543721"/>
    <lineage>
        <taxon>Bacteria</taxon>
        <taxon>Pseudomonadati</taxon>
        <taxon>Pseudomonadota</taxon>
        <taxon>Gammaproteobacteria</taxon>
        <taxon>Chromatiales</taxon>
        <taxon>Sedimenticolaceae</taxon>
        <taxon>Sedimenticola</taxon>
    </lineage>
</organism>
<gene>
    <name evidence="9" type="primary">fliO</name>
    <name evidence="9" type="ORF">ENI96_05775</name>
</gene>
<dbReference type="AlphaFoldDB" id="A0A831RM18"/>
<dbReference type="PANTHER" id="PTHR38766:SF1">
    <property type="entry name" value="FLAGELLAR PROTEIN FLIO"/>
    <property type="match status" value="1"/>
</dbReference>
<evidence type="ECO:0000256" key="4">
    <source>
        <dbReference type="ARBA" id="ARBA00023136"/>
    </source>
</evidence>
<keyword evidence="8" id="KW-0732">Signal</keyword>
<dbReference type="EMBL" id="DRKP01000063">
    <property type="protein sequence ID" value="HEB95923.1"/>
    <property type="molecule type" value="Genomic_DNA"/>
</dbReference>
<evidence type="ECO:0000256" key="1">
    <source>
        <dbReference type="ARBA" id="ARBA00022475"/>
    </source>
</evidence>
<reference evidence="9" key="1">
    <citation type="journal article" date="2020" name="mSystems">
        <title>Genome- and Community-Level Interaction Insights into Carbon Utilization and Element Cycling Functions of Hydrothermarchaeota in Hydrothermal Sediment.</title>
        <authorList>
            <person name="Zhou Z."/>
            <person name="Liu Y."/>
            <person name="Xu W."/>
            <person name="Pan J."/>
            <person name="Luo Z.H."/>
            <person name="Li M."/>
        </authorList>
    </citation>
    <scope>NUCLEOTIDE SEQUENCE [LARGE SCALE GENOMIC DNA]</scope>
    <source>
        <strain evidence="9">HyVt-443</strain>
    </source>
</reference>
<dbReference type="NCBIfam" id="TIGR03500">
    <property type="entry name" value="FliO_TIGR"/>
    <property type="match status" value="1"/>
</dbReference>
<keyword evidence="9" id="KW-0969">Cilium</keyword>
<dbReference type="Proteomes" id="UP000886251">
    <property type="component" value="Unassembled WGS sequence"/>
</dbReference>
<feature type="transmembrane region" description="Helical" evidence="7">
    <location>
        <begin position="40"/>
        <end position="62"/>
    </location>
</feature>
<dbReference type="GO" id="GO:0005886">
    <property type="term" value="C:plasma membrane"/>
    <property type="evidence" value="ECO:0007669"/>
    <property type="project" value="UniProtKB-SubCell"/>
</dbReference>
<keyword evidence="2 7" id="KW-0812">Transmembrane</keyword>
<keyword evidence="5 7" id="KW-0975">Bacterial flagellum</keyword>
<dbReference type="GO" id="GO:0009425">
    <property type="term" value="C:bacterial-type flagellum basal body"/>
    <property type="evidence" value="ECO:0007669"/>
    <property type="project" value="UniProtKB-SubCell"/>
</dbReference>
<keyword evidence="3 7" id="KW-1133">Transmembrane helix</keyword>
<comment type="caution">
    <text evidence="9">The sequence shown here is derived from an EMBL/GenBank/DDBJ whole genome shotgun (WGS) entry which is preliminary data.</text>
</comment>
<accession>A0A831RM18</accession>
<sequence length="136" mass="13983">MRSPARSLLPLLAGVLPLTAIAAGDTDKPGYAAPDLGTGAMLETLGGLLVIIGVILALGWLYRRFGRLTPAGKGAVSILGGISLGPRERAVLLQVEGTRLLVGVAPGRVQTLHVLEGEAAAGFERQLDAALEEGRP</sequence>
<evidence type="ECO:0000256" key="2">
    <source>
        <dbReference type="ARBA" id="ARBA00022692"/>
    </source>
</evidence>
<evidence type="ECO:0000256" key="8">
    <source>
        <dbReference type="SAM" id="SignalP"/>
    </source>
</evidence>
<evidence type="ECO:0000256" key="6">
    <source>
        <dbReference type="ARBA" id="ARBA00037937"/>
    </source>
</evidence>
<feature type="signal peptide" evidence="8">
    <location>
        <begin position="1"/>
        <end position="22"/>
    </location>
</feature>
<keyword evidence="9" id="KW-0966">Cell projection</keyword>
<dbReference type="InterPro" id="IPR022781">
    <property type="entry name" value="Flagellar_biosynth_FliO"/>
</dbReference>
<feature type="chain" id="PRO_5032978406" description="Flagellar protein" evidence="8">
    <location>
        <begin position="23"/>
        <end position="136"/>
    </location>
</feature>
<comment type="similarity">
    <text evidence="6 7">Belongs to the FliO/MopB family.</text>
</comment>
<dbReference type="Pfam" id="PF04347">
    <property type="entry name" value="FliO"/>
    <property type="match status" value="1"/>
</dbReference>
<evidence type="ECO:0000256" key="7">
    <source>
        <dbReference type="RuleBase" id="RU362064"/>
    </source>
</evidence>
<keyword evidence="1 7" id="KW-1003">Cell membrane</keyword>
<keyword evidence="9" id="KW-0282">Flagellum</keyword>
<evidence type="ECO:0000256" key="3">
    <source>
        <dbReference type="ARBA" id="ARBA00022989"/>
    </source>
</evidence>
<dbReference type="GO" id="GO:0044781">
    <property type="term" value="P:bacterial-type flagellum organization"/>
    <property type="evidence" value="ECO:0007669"/>
    <property type="project" value="UniProtKB-UniRule"/>
</dbReference>